<feature type="region of interest" description="Disordered" evidence="3">
    <location>
        <begin position="103"/>
        <end position="130"/>
    </location>
</feature>
<evidence type="ECO:0000256" key="2">
    <source>
        <dbReference type="ARBA" id="ARBA00022729"/>
    </source>
</evidence>
<evidence type="ECO:0000313" key="5">
    <source>
        <dbReference type="EMBL" id="MBD2716344.1"/>
    </source>
</evidence>
<name>A0ABR8JHM4_9BACT</name>
<reference evidence="5 6" key="1">
    <citation type="submission" date="2020-09" db="EMBL/GenBank/DDBJ databases">
        <authorList>
            <person name="Kim M.K."/>
        </authorList>
    </citation>
    <scope>NUCLEOTIDE SEQUENCE [LARGE SCALE GENOMIC DNA]</scope>
    <source>
        <strain evidence="5 6">BT646</strain>
    </source>
</reference>
<keyword evidence="2 4" id="KW-0732">Signal</keyword>
<proteinExistence type="inferred from homology"/>
<comment type="similarity">
    <text evidence="1">Belongs to the CsgA/CsgB family.</text>
</comment>
<dbReference type="Proteomes" id="UP000642468">
    <property type="component" value="Unassembled WGS sequence"/>
</dbReference>
<keyword evidence="6" id="KW-1185">Reference proteome</keyword>
<gene>
    <name evidence="5" type="ORF">IC231_14975</name>
</gene>
<dbReference type="InterPro" id="IPR009742">
    <property type="entry name" value="Curlin_rpt"/>
</dbReference>
<feature type="signal peptide" evidence="4">
    <location>
        <begin position="1"/>
        <end position="22"/>
    </location>
</feature>
<feature type="chain" id="PRO_5047209809" description="Minor curlin subunit" evidence="4">
    <location>
        <begin position="23"/>
        <end position="195"/>
    </location>
</feature>
<evidence type="ECO:0000256" key="1">
    <source>
        <dbReference type="ARBA" id="ARBA00009766"/>
    </source>
</evidence>
<evidence type="ECO:0000256" key="3">
    <source>
        <dbReference type="SAM" id="MobiDB-lite"/>
    </source>
</evidence>
<evidence type="ECO:0000256" key="4">
    <source>
        <dbReference type="SAM" id="SignalP"/>
    </source>
</evidence>
<protein>
    <recommendedName>
        <fullName evidence="7">Minor curlin subunit</fullName>
    </recommendedName>
</protein>
<dbReference type="RefSeq" id="WP_190785304.1">
    <property type="nucleotide sequence ID" value="NZ_JACWZZ010000003.1"/>
</dbReference>
<organism evidence="5 6">
    <name type="scientific">Hymenobacter duratus</name>
    <dbReference type="NCBI Taxonomy" id="2771356"/>
    <lineage>
        <taxon>Bacteria</taxon>
        <taxon>Pseudomonadati</taxon>
        <taxon>Bacteroidota</taxon>
        <taxon>Cytophagia</taxon>
        <taxon>Cytophagales</taxon>
        <taxon>Hymenobacteraceae</taxon>
        <taxon>Hymenobacter</taxon>
    </lineage>
</organism>
<accession>A0ABR8JHM4</accession>
<feature type="compositionally biased region" description="Polar residues" evidence="3">
    <location>
        <begin position="117"/>
        <end position="130"/>
    </location>
</feature>
<dbReference type="EMBL" id="JACWZZ010000003">
    <property type="protein sequence ID" value="MBD2716344.1"/>
    <property type="molecule type" value="Genomic_DNA"/>
</dbReference>
<evidence type="ECO:0000313" key="6">
    <source>
        <dbReference type="Proteomes" id="UP000642468"/>
    </source>
</evidence>
<evidence type="ECO:0008006" key="7">
    <source>
        <dbReference type="Google" id="ProtNLM"/>
    </source>
</evidence>
<comment type="caution">
    <text evidence="5">The sequence shown here is derived from an EMBL/GenBank/DDBJ whole genome shotgun (WGS) entry which is preliminary data.</text>
</comment>
<sequence>MKRNLFFMLLSLLLISGNPAFAQQLGRSEAATAEQRLLEDIGPGWVDTNPALVPNAQNAATIVQQGSANRATSTQNNPGTNPNLTAIMQVGDLNQAYVAQRGSGNTTTVKQNGDRNLVNSTVTGDNNTTKLVQNGDGNEFIRDAITNNTDVSITQDGVNNRLVQQGTQTQTPPRYEVEMRGNGINLTIEQGRIGQ</sequence>
<dbReference type="Pfam" id="PF07012">
    <property type="entry name" value="Curlin_rpt"/>
    <property type="match status" value="1"/>
</dbReference>